<dbReference type="PANTHER" id="PTHR39963">
    <property type="entry name" value="SLL0983 PROTEIN"/>
    <property type="match status" value="1"/>
</dbReference>
<dbReference type="PANTHER" id="PTHR39963:SF1">
    <property type="entry name" value="MNMC-LIKE METHYLTRANSFERASE DOMAIN-CONTAINING PROTEIN"/>
    <property type="match status" value="1"/>
</dbReference>
<dbReference type="SUPFAM" id="SSF53335">
    <property type="entry name" value="S-adenosyl-L-methionine-dependent methyltransferases"/>
    <property type="match status" value="1"/>
</dbReference>
<name>A0A1M6T506_9AQUI</name>
<dbReference type="GO" id="GO:0016645">
    <property type="term" value="F:oxidoreductase activity, acting on the CH-NH group of donors"/>
    <property type="evidence" value="ECO:0007669"/>
    <property type="project" value="InterPro"/>
</dbReference>
<evidence type="ECO:0000259" key="1">
    <source>
        <dbReference type="Pfam" id="PF05430"/>
    </source>
</evidence>
<dbReference type="GO" id="GO:0032259">
    <property type="term" value="P:methylation"/>
    <property type="evidence" value="ECO:0007669"/>
    <property type="project" value="UniProtKB-KW"/>
</dbReference>
<dbReference type="Gene3D" id="1.20.120.1180">
    <property type="match status" value="1"/>
</dbReference>
<proteinExistence type="predicted"/>
<gene>
    <name evidence="2" type="ORF">SAMN05444391_1303</name>
</gene>
<dbReference type="OrthoDB" id="9786494at2"/>
<protein>
    <submittedName>
        <fullName evidence="2">tRNA U34 5-methylaminomethyl-2-thiouridine-forming methyltransferase MnmC</fullName>
    </submittedName>
</protein>
<dbReference type="EMBL" id="LT670846">
    <property type="protein sequence ID" value="SHK52014.1"/>
    <property type="molecule type" value="Genomic_DNA"/>
</dbReference>
<dbReference type="Pfam" id="PF05430">
    <property type="entry name" value="Methyltransf_30"/>
    <property type="match status" value="1"/>
</dbReference>
<accession>A0A1M6T506</accession>
<dbReference type="RefSeq" id="WP_079654398.1">
    <property type="nucleotide sequence ID" value="NZ_LT670846.1"/>
</dbReference>
<keyword evidence="3" id="KW-1185">Reference proteome</keyword>
<keyword evidence="2" id="KW-0808">Transferase</keyword>
<dbReference type="AlphaFoldDB" id="A0A1M6T506"/>
<dbReference type="Gene3D" id="3.40.50.150">
    <property type="entry name" value="Vaccinia Virus protein VP39"/>
    <property type="match status" value="1"/>
</dbReference>
<sequence>MQNLEELLEELLLELKIDLPKERRDRVIKDIQAWLYPSLQAKGRVLTEDGTFTLVSDEYGEPYHSVYAGALTECLEKFIKPSRVLDWAKNLQELRVLDVGFGLGYNLSVLIVQLREKYPNLRIKAISLEKRLQKDIPLLPGKYGEIQKLLLENLPSFEADCISWRLLLGDARESIKDLSGFGFHLVLHDPFSPYKNPELWSYHFLQKIKESMHEEGTWISYSASLPVRKALKELGFYLEGTNPVGRKKGGTLARLKGKDLLPDDELRKLDTSPYAVPFLDPDLKDSPLRILVRYRLHVEVRCLKMFPC</sequence>
<evidence type="ECO:0000313" key="3">
    <source>
        <dbReference type="Proteomes" id="UP000189810"/>
    </source>
</evidence>
<evidence type="ECO:0000313" key="2">
    <source>
        <dbReference type="EMBL" id="SHK52014.1"/>
    </source>
</evidence>
<dbReference type="Proteomes" id="UP000189810">
    <property type="component" value="Chromosome I"/>
</dbReference>
<dbReference type="InterPro" id="IPR029063">
    <property type="entry name" value="SAM-dependent_MTases_sf"/>
</dbReference>
<feature type="domain" description="MnmC-like methyltransferase" evidence="1">
    <location>
        <begin position="158"/>
        <end position="254"/>
    </location>
</feature>
<keyword evidence="2" id="KW-0489">Methyltransferase</keyword>
<dbReference type="STRING" id="381751.SAMN05444391_1303"/>
<organism evidence="2 3">
    <name type="scientific">Thermocrinis minervae</name>
    <dbReference type="NCBI Taxonomy" id="381751"/>
    <lineage>
        <taxon>Bacteria</taxon>
        <taxon>Pseudomonadati</taxon>
        <taxon>Aquificota</taxon>
        <taxon>Aquificia</taxon>
        <taxon>Aquificales</taxon>
        <taxon>Aquificaceae</taxon>
        <taxon>Thermocrinis</taxon>
    </lineage>
</organism>
<dbReference type="GO" id="GO:0008168">
    <property type="term" value="F:methyltransferase activity"/>
    <property type="evidence" value="ECO:0007669"/>
    <property type="project" value="UniProtKB-KW"/>
</dbReference>
<reference evidence="2 3" key="1">
    <citation type="submission" date="2016-11" db="EMBL/GenBank/DDBJ databases">
        <authorList>
            <person name="Jaros S."/>
            <person name="Januszkiewicz K."/>
            <person name="Wedrychowicz H."/>
        </authorList>
    </citation>
    <scope>NUCLEOTIDE SEQUENCE [LARGE SCALE GENOMIC DNA]</scope>
    <source>
        <strain evidence="2 3">DSM 19557</strain>
    </source>
</reference>
<dbReference type="InterPro" id="IPR008471">
    <property type="entry name" value="MnmC-like_methylTransf"/>
</dbReference>